<evidence type="ECO:0000313" key="2">
    <source>
        <dbReference type="Proteomes" id="UP000094236"/>
    </source>
</evidence>
<protein>
    <submittedName>
        <fullName evidence="1">Uncharacterized protein</fullName>
    </submittedName>
</protein>
<accession>A0A1E4TN95</accession>
<sequence length="109" mass="13219">MKSLEADIITYDNLYYLIFYEMKLLKIIIDMFIDKKIKLDKSTKIKLVSHGNKRSQKENDKVNPNDSSIYQKIKNYKKRLLSFLLVLNDYELLTLYHEISWDKFMVDDW</sequence>
<organism evidence="1 2">
    <name type="scientific">Pachysolen tannophilus NRRL Y-2460</name>
    <dbReference type="NCBI Taxonomy" id="669874"/>
    <lineage>
        <taxon>Eukaryota</taxon>
        <taxon>Fungi</taxon>
        <taxon>Dikarya</taxon>
        <taxon>Ascomycota</taxon>
        <taxon>Saccharomycotina</taxon>
        <taxon>Pichiomycetes</taxon>
        <taxon>Pachysolenaceae</taxon>
        <taxon>Pachysolen</taxon>
    </lineage>
</organism>
<evidence type="ECO:0000313" key="1">
    <source>
        <dbReference type="EMBL" id="ODV93199.1"/>
    </source>
</evidence>
<reference evidence="2" key="1">
    <citation type="submission" date="2016-05" db="EMBL/GenBank/DDBJ databases">
        <title>Comparative genomics of biotechnologically important yeasts.</title>
        <authorList>
            <consortium name="DOE Joint Genome Institute"/>
            <person name="Riley R."/>
            <person name="Haridas S."/>
            <person name="Wolfe K.H."/>
            <person name="Lopes M.R."/>
            <person name="Hittinger C.T."/>
            <person name="Goker M."/>
            <person name="Salamov A."/>
            <person name="Wisecaver J."/>
            <person name="Long T.M."/>
            <person name="Aerts A.L."/>
            <person name="Barry K."/>
            <person name="Choi C."/>
            <person name="Clum A."/>
            <person name="Coughlan A.Y."/>
            <person name="Deshpande S."/>
            <person name="Douglass A.P."/>
            <person name="Hanson S.J."/>
            <person name="Klenk H.-P."/>
            <person name="Labutti K."/>
            <person name="Lapidus A."/>
            <person name="Lindquist E."/>
            <person name="Lipzen A."/>
            <person name="Meier-Kolthoff J.P."/>
            <person name="Ohm R.A."/>
            <person name="Otillar R.P."/>
            <person name="Pangilinan J."/>
            <person name="Peng Y."/>
            <person name="Rokas A."/>
            <person name="Rosa C.A."/>
            <person name="Scheuner C."/>
            <person name="Sibirny A.A."/>
            <person name="Slot J.C."/>
            <person name="Stielow J.B."/>
            <person name="Sun H."/>
            <person name="Kurtzman C.P."/>
            <person name="Blackwell M."/>
            <person name="Grigoriev I.V."/>
            <person name="Jeffries T.W."/>
        </authorList>
    </citation>
    <scope>NUCLEOTIDE SEQUENCE [LARGE SCALE GENOMIC DNA]</scope>
    <source>
        <strain evidence="2">NRRL Y-2460</strain>
    </source>
</reference>
<gene>
    <name evidence="1" type="ORF">PACTADRAFT_51816</name>
</gene>
<name>A0A1E4TN95_PACTA</name>
<dbReference type="AlphaFoldDB" id="A0A1E4TN95"/>
<dbReference type="EMBL" id="KV454018">
    <property type="protein sequence ID" value="ODV93199.1"/>
    <property type="molecule type" value="Genomic_DNA"/>
</dbReference>
<proteinExistence type="predicted"/>
<dbReference type="Proteomes" id="UP000094236">
    <property type="component" value="Unassembled WGS sequence"/>
</dbReference>
<keyword evidence="2" id="KW-1185">Reference proteome</keyword>